<keyword evidence="6" id="KW-0067">ATP-binding</keyword>
<comment type="catalytic activity">
    <reaction evidence="8">
        <text>L-tyrosyl-[protein] + ATP = O-phospho-L-tyrosyl-[protein] + ADP + H(+)</text>
        <dbReference type="Rhea" id="RHEA:10596"/>
        <dbReference type="Rhea" id="RHEA-COMP:10136"/>
        <dbReference type="Rhea" id="RHEA-COMP:20101"/>
        <dbReference type="ChEBI" id="CHEBI:15378"/>
        <dbReference type="ChEBI" id="CHEBI:30616"/>
        <dbReference type="ChEBI" id="CHEBI:46858"/>
        <dbReference type="ChEBI" id="CHEBI:61978"/>
        <dbReference type="ChEBI" id="CHEBI:456216"/>
        <dbReference type="EC" id="2.7.10.2"/>
    </reaction>
</comment>
<feature type="domain" description="AAA" evidence="9">
    <location>
        <begin position="70"/>
        <end position="197"/>
    </location>
</feature>
<dbReference type="Gene3D" id="3.40.50.300">
    <property type="entry name" value="P-loop containing nucleotide triphosphate hydrolases"/>
    <property type="match status" value="1"/>
</dbReference>
<dbReference type="InterPro" id="IPR027417">
    <property type="entry name" value="P-loop_NTPase"/>
</dbReference>
<comment type="caution">
    <text evidence="10">The sequence shown here is derived from an EMBL/GenBank/DDBJ whole genome shotgun (WGS) entry which is preliminary data.</text>
</comment>
<evidence type="ECO:0000313" key="10">
    <source>
        <dbReference type="EMBL" id="GAH89067.1"/>
    </source>
</evidence>
<dbReference type="SUPFAM" id="SSF52540">
    <property type="entry name" value="P-loop containing nucleoside triphosphate hydrolases"/>
    <property type="match status" value="1"/>
</dbReference>
<dbReference type="Pfam" id="PF13614">
    <property type="entry name" value="AAA_31"/>
    <property type="match status" value="1"/>
</dbReference>
<sequence>DLRLRTPDDVVRRIGIRIIGTTTSSDTIKAALLPGLIVGDYQTIRANLRLLNGDKMPKKLVVTSPGMREGKTTFAINLATSMARAGKKVLLIDGDLRKPDIAHLLNLPKGSRGLQDILFGRKFDQVVCSMPSTGLDVLAADSRNMADAYELLALPLTAQYINTISEKYDHVIIDSPPVLAFPDALMWAKIADAVILTSFAGQTTAPDLREASEKLAQINVNVLGTVLSNVEAG</sequence>
<dbReference type="InterPro" id="IPR005702">
    <property type="entry name" value="Wzc-like_C"/>
</dbReference>
<evidence type="ECO:0000256" key="5">
    <source>
        <dbReference type="ARBA" id="ARBA00022777"/>
    </source>
</evidence>
<keyword evidence="4" id="KW-0547">Nucleotide-binding</keyword>
<gene>
    <name evidence="10" type="ORF">S03H2_62261</name>
</gene>
<dbReference type="PANTHER" id="PTHR32309:SF13">
    <property type="entry name" value="FERRIC ENTEROBACTIN TRANSPORT PROTEIN FEPE"/>
    <property type="match status" value="1"/>
</dbReference>
<comment type="similarity">
    <text evidence="1">Belongs to the CpsD/CapB family.</text>
</comment>
<dbReference type="AlphaFoldDB" id="X1J520"/>
<keyword evidence="5" id="KW-0418">Kinase</keyword>
<proteinExistence type="inferred from homology"/>
<keyword evidence="7" id="KW-0829">Tyrosine-protein kinase</keyword>
<evidence type="ECO:0000256" key="4">
    <source>
        <dbReference type="ARBA" id="ARBA00022741"/>
    </source>
</evidence>
<dbReference type="CDD" id="cd05387">
    <property type="entry name" value="BY-kinase"/>
    <property type="match status" value="1"/>
</dbReference>
<organism evidence="10">
    <name type="scientific">marine sediment metagenome</name>
    <dbReference type="NCBI Taxonomy" id="412755"/>
    <lineage>
        <taxon>unclassified sequences</taxon>
        <taxon>metagenomes</taxon>
        <taxon>ecological metagenomes</taxon>
    </lineage>
</organism>
<feature type="non-terminal residue" evidence="10">
    <location>
        <position position="1"/>
    </location>
</feature>
<protein>
    <recommendedName>
        <fullName evidence="2">non-specific protein-tyrosine kinase</fullName>
        <ecNumber evidence="2">2.7.10.2</ecNumber>
    </recommendedName>
</protein>
<dbReference type="GO" id="GO:0004715">
    <property type="term" value="F:non-membrane spanning protein tyrosine kinase activity"/>
    <property type="evidence" value="ECO:0007669"/>
    <property type="project" value="UniProtKB-EC"/>
</dbReference>
<feature type="non-terminal residue" evidence="10">
    <location>
        <position position="233"/>
    </location>
</feature>
<accession>X1J520</accession>
<dbReference type="NCBIfam" id="TIGR01007">
    <property type="entry name" value="eps_fam"/>
    <property type="match status" value="1"/>
</dbReference>
<dbReference type="InterPro" id="IPR025669">
    <property type="entry name" value="AAA_dom"/>
</dbReference>
<keyword evidence="3" id="KW-0808">Transferase</keyword>
<name>X1J520_9ZZZZ</name>
<reference evidence="10" key="1">
    <citation type="journal article" date="2014" name="Front. Microbiol.">
        <title>High frequency of phylogenetically diverse reductive dehalogenase-homologous genes in deep subseafloor sedimentary metagenomes.</title>
        <authorList>
            <person name="Kawai M."/>
            <person name="Futagami T."/>
            <person name="Toyoda A."/>
            <person name="Takaki Y."/>
            <person name="Nishi S."/>
            <person name="Hori S."/>
            <person name="Arai W."/>
            <person name="Tsubouchi T."/>
            <person name="Morono Y."/>
            <person name="Uchiyama I."/>
            <person name="Ito T."/>
            <person name="Fujiyama A."/>
            <person name="Inagaki F."/>
            <person name="Takami H."/>
        </authorList>
    </citation>
    <scope>NUCLEOTIDE SEQUENCE</scope>
    <source>
        <strain evidence="10">Expedition CK06-06</strain>
    </source>
</reference>
<evidence type="ECO:0000259" key="9">
    <source>
        <dbReference type="Pfam" id="PF13614"/>
    </source>
</evidence>
<evidence type="ECO:0000256" key="1">
    <source>
        <dbReference type="ARBA" id="ARBA00007316"/>
    </source>
</evidence>
<evidence type="ECO:0000256" key="7">
    <source>
        <dbReference type="ARBA" id="ARBA00023137"/>
    </source>
</evidence>
<dbReference type="GO" id="GO:0005524">
    <property type="term" value="F:ATP binding"/>
    <property type="evidence" value="ECO:0007669"/>
    <property type="project" value="UniProtKB-KW"/>
</dbReference>
<dbReference type="PANTHER" id="PTHR32309">
    <property type="entry name" value="TYROSINE-PROTEIN KINASE"/>
    <property type="match status" value="1"/>
</dbReference>
<evidence type="ECO:0000256" key="8">
    <source>
        <dbReference type="ARBA" id="ARBA00051245"/>
    </source>
</evidence>
<evidence type="ECO:0000256" key="6">
    <source>
        <dbReference type="ARBA" id="ARBA00022840"/>
    </source>
</evidence>
<evidence type="ECO:0000256" key="2">
    <source>
        <dbReference type="ARBA" id="ARBA00011903"/>
    </source>
</evidence>
<dbReference type="GO" id="GO:0005886">
    <property type="term" value="C:plasma membrane"/>
    <property type="evidence" value="ECO:0007669"/>
    <property type="project" value="TreeGrafter"/>
</dbReference>
<evidence type="ECO:0000256" key="3">
    <source>
        <dbReference type="ARBA" id="ARBA00022679"/>
    </source>
</evidence>
<dbReference type="InterPro" id="IPR050445">
    <property type="entry name" value="Bact_polysacc_biosynth/exp"/>
</dbReference>
<dbReference type="EC" id="2.7.10.2" evidence="2"/>
<dbReference type="EMBL" id="BARU01040257">
    <property type="protein sequence ID" value="GAH89067.1"/>
    <property type="molecule type" value="Genomic_DNA"/>
</dbReference>